<feature type="domain" description="2EXR" evidence="1">
    <location>
        <begin position="10"/>
        <end position="103"/>
    </location>
</feature>
<sequence length="234" mass="26635">MDLETKPSSFTLFTRLPLELRLKIWSFIAPGPRTVSIKYKGLSFYSIGKGFSAAAGWRSPDPIPIILQICQESRTEALKSYQLAFGSYHNPPRIYFDFSKDTLRFGNNQGDARMTVPEMLQSGPIDYMLDVFLGGDFYGADDAEKVWFMITDIDESVYGRRAFCWDEIRLFSGLMELTIMPWEEDEMADELMRGYQDTLRTVAGKHPEWIVPRITVISATSGTHWGTLELAEGV</sequence>
<keyword evidence="3" id="KW-1185">Reference proteome</keyword>
<dbReference type="Proteomes" id="UP000235672">
    <property type="component" value="Unassembled WGS sequence"/>
</dbReference>
<dbReference type="AlphaFoldDB" id="A0A2J6Q065"/>
<dbReference type="EMBL" id="KZ613488">
    <property type="protein sequence ID" value="PMD19679.1"/>
    <property type="molecule type" value="Genomic_DNA"/>
</dbReference>
<organism evidence="2 3">
    <name type="scientific">Hyaloscypha hepaticicola</name>
    <dbReference type="NCBI Taxonomy" id="2082293"/>
    <lineage>
        <taxon>Eukaryota</taxon>
        <taxon>Fungi</taxon>
        <taxon>Dikarya</taxon>
        <taxon>Ascomycota</taxon>
        <taxon>Pezizomycotina</taxon>
        <taxon>Leotiomycetes</taxon>
        <taxon>Helotiales</taxon>
        <taxon>Hyaloscyphaceae</taxon>
        <taxon>Hyaloscypha</taxon>
    </lineage>
</organism>
<accession>A0A2J6Q065</accession>
<evidence type="ECO:0000313" key="3">
    <source>
        <dbReference type="Proteomes" id="UP000235672"/>
    </source>
</evidence>
<dbReference type="InterPro" id="IPR045518">
    <property type="entry name" value="2EXR"/>
</dbReference>
<dbReference type="PANTHER" id="PTHR35910:SF1">
    <property type="entry name" value="2EXR DOMAIN-CONTAINING PROTEIN"/>
    <property type="match status" value="1"/>
</dbReference>
<name>A0A2J6Q065_9HELO</name>
<evidence type="ECO:0000313" key="2">
    <source>
        <dbReference type="EMBL" id="PMD19679.1"/>
    </source>
</evidence>
<proteinExistence type="predicted"/>
<dbReference type="PANTHER" id="PTHR35910">
    <property type="entry name" value="2EXR DOMAIN-CONTAINING PROTEIN"/>
    <property type="match status" value="1"/>
</dbReference>
<protein>
    <recommendedName>
        <fullName evidence="1">2EXR domain-containing protein</fullName>
    </recommendedName>
</protein>
<dbReference type="OrthoDB" id="3473305at2759"/>
<reference evidence="2 3" key="1">
    <citation type="submission" date="2016-05" db="EMBL/GenBank/DDBJ databases">
        <title>A degradative enzymes factory behind the ericoid mycorrhizal symbiosis.</title>
        <authorList>
            <consortium name="DOE Joint Genome Institute"/>
            <person name="Martino E."/>
            <person name="Morin E."/>
            <person name="Grelet G."/>
            <person name="Kuo A."/>
            <person name="Kohler A."/>
            <person name="Daghino S."/>
            <person name="Barry K."/>
            <person name="Choi C."/>
            <person name="Cichocki N."/>
            <person name="Clum A."/>
            <person name="Copeland A."/>
            <person name="Hainaut M."/>
            <person name="Haridas S."/>
            <person name="Labutti K."/>
            <person name="Lindquist E."/>
            <person name="Lipzen A."/>
            <person name="Khouja H.-R."/>
            <person name="Murat C."/>
            <person name="Ohm R."/>
            <person name="Olson A."/>
            <person name="Spatafora J."/>
            <person name="Veneault-Fourrey C."/>
            <person name="Henrissat B."/>
            <person name="Grigoriev I."/>
            <person name="Martin F."/>
            <person name="Perotto S."/>
        </authorList>
    </citation>
    <scope>NUCLEOTIDE SEQUENCE [LARGE SCALE GENOMIC DNA]</scope>
    <source>
        <strain evidence="2 3">UAMH 7357</strain>
    </source>
</reference>
<dbReference type="Pfam" id="PF20150">
    <property type="entry name" value="2EXR"/>
    <property type="match status" value="1"/>
</dbReference>
<evidence type="ECO:0000259" key="1">
    <source>
        <dbReference type="Pfam" id="PF20150"/>
    </source>
</evidence>
<gene>
    <name evidence="2" type="ORF">NA56DRAFT_646994</name>
</gene>